<comment type="similarity">
    <text evidence="2">Belongs to the methyl-accepting chemotaxis (MCP) protein family.</text>
</comment>
<sequence length="109" mass="11797">KAAKNTGSLIEESKNAVEQGAKISKETGEALSIVYERTGKINDMIFEITKETVKEADNMRQLTIGMDQISSVVQNNSATAQESAAASEEMSGQANILDNLVSRFKLRSS</sequence>
<proteinExistence type="inferred from homology"/>
<gene>
    <name evidence="3" type="ORF">HXM93_02625</name>
</gene>
<dbReference type="EMBL" id="JABZRD010000119">
    <property type="protein sequence ID" value="MBF1283415.1"/>
    <property type="molecule type" value="Genomic_DNA"/>
</dbReference>
<keyword evidence="1" id="KW-0145">Chemotaxis</keyword>
<dbReference type="GO" id="GO:0004888">
    <property type="term" value="F:transmembrane signaling receptor activity"/>
    <property type="evidence" value="ECO:0007669"/>
    <property type="project" value="TreeGrafter"/>
</dbReference>
<protein>
    <submittedName>
        <fullName evidence="3">Methyl-accepting chemotaxis protein</fullName>
    </submittedName>
</protein>
<dbReference type="AlphaFoldDB" id="A0A930DN41"/>
<dbReference type="GO" id="GO:0006935">
    <property type="term" value="P:chemotaxis"/>
    <property type="evidence" value="ECO:0007669"/>
    <property type="project" value="UniProtKB-KW"/>
</dbReference>
<dbReference type="GO" id="GO:0005886">
    <property type="term" value="C:plasma membrane"/>
    <property type="evidence" value="ECO:0007669"/>
    <property type="project" value="TreeGrafter"/>
</dbReference>
<dbReference type="PANTHER" id="PTHR43531">
    <property type="entry name" value="PROTEIN ICFG"/>
    <property type="match status" value="1"/>
</dbReference>
<evidence type="ECO:0000313" key="4">
    <source>
        <dbReference type="Proteomes" id="UP000709351"/>
    </source>
</evidence>
<organism evidence="3 4">
    <name type="scientific">Oribacterium parvum</name>
    <dbReference type="NCBI Taxonomy" id="1501329"/>
    <lineage>
        <taxon>Bacteria</taxon>
        <taxon>Bacillati</taxon>
        <taxon>Bacillota</taxon>
        <taxon>Clostridia</taxon>
        <taxon>Lachnospirales</taxon>
        <taxon>Lachnospiraceae</taxon>
        <taxon>Oribacterium</taxon>
    </lineage>
</organism>
<accession>A0A930DN41</accession>
<evidence type="ECO:0000256" key="1">
    <source>
        <dbReference type="ARBA" id="ARBA00022500"/>
    </source>
</evidence>
<evidence type="ECO:0000313" key="3">
    <source>
        <dbReference type="EMBL" id="MBF1283415.1"/>
    </source>
</evidence>
<dbReference type="PANTHER" id="PTHR43531:SF11">
    <property type="entry name" value="METHYL-ACCEPTING CHEMOTAXIS PROTEIN 3"/>
    <property type="match status" value="1"/>
</dbReference>
<reference evidence="3" key="1">
    <citation type="submission" date="2020-04" db="EMBL/GenBank/DDBJ databases">
        <title>Deep metagenomics examines the oral microbiome during advanced dental caries in children, revealing novel taxa and co-occurrences with host molecules.</title>
        <authorList>
            <person name="Baker J.L."/>
            <person name="Morton J.T."/>
            <person name="Dinis M."/>
            <person name="Alvarez R."/>
            <person name="Tran N.C."/>
            <person name="Knight R."/>
            <person name="Edlund A."/>
        </authorList>
    </citation>
    <scope>NUCLEOTIDE SEQUENCE</scope>
    <source>
        <strain evidence="3">JCVI_24_bin.2</strain>
    </source>
</reference>
<dbReference type="InterPro" id="IPR051310">
    <property type="entry name" value="MCP_chemotaxis"/>
</dbReference>
<dbReference type="SUPFAM" id="SSF58104">
    <property type="entry name" value="Methyl-accepting chemotaxis protein (MCP) signaling domain"/>
    <property type="match status" value="1"/>
</dbReference>
<evidence type="ECO:0000256" key="2">
    <source>
        <dbReference type="ARBA" id="ARBA00029447"/>
    </source>
</evidence>
<dbReference type="Proteomes" id="UP000709351">
    <property type="component" value="Unassembled WGS sequence"/>
</dbReference>
<dbReference type="Gene3D" id="1.10.287.950">
    <property type="entry name" value="Methyl-accepting chemotaxis protein"/>
    <property type="match status" value="1"/>
</dbReference>
<feature type="non-terminal residue" evidence="3">
    <location>
        <position position="1"/>
    </location>
</feature>
<name>A0A930DN41_9FIRM</name>
<comment type="caution">
    <text evidence="3">The sequence shown here is derived from an EMBL/GenBank/DDBJ whole genome shotgun (WGS) entry which is preliminary data.</text>
</comment>